<evidence type="ECO:0000256" key="2">
    <source>
        <dbReference type="ARBA" id="ARBA00004123"/>
    </source>
</evidence>
<keyword evidence="11" id="KW-0804">Transcription</keyword>
<reference evidence="16 17" key="1">
    <citation type="journal article" date="2018" name="Proc. Natl. Acad. Sci. U.S.A.">
        <title>Draft genome sequence of Camellia sinensis var. sinensis provides insights into the evolution of the tea genome and tea quality.</title>
        <authorList>
            <person name="Wei C."/>
            <person name="Yang H."/>
            <person name="Wang S."/>
            <person name="Zhao J."/>
            <person name="Liu C."/>
            <person name="Gao L."/>
            <person name="Xia E."/>
            <person name="Lu Y."/>
            <person name="Tai Y."/>
            <person name="She G."/>
            <person name="Sun J."/>
            <person name="Cao H."/>
            <person name="Tong W."/>
            <person name="Gao Q."/>
            <person name="Li Y."/>
            <person name="Deng W."/>
            <person name="Jiang X."/>
            <person name="Wang W."/>
            <person name="Chen Q."/>
            <person name="Zhang S."/>
            <person name="Li H."/>
            <person name="Wu J."/>
            <person name="Wang P."/>
            <person name="Li P."/>
            <person name="Shi C."/>
            <person name="Zheng F."/>
            <person name="Jian J."/>
            <person name="Huang B."/>
            <person name="Shan D."/>
            <person name="Shi M."/>
            <person name="Fang C."/>
            <person name="Yue Y."/>
            <person name="Li F."/>
            <person name="Li D."/>
            <person name="Wei S."/>
            <person name="Han B."/>
            <person name="Jiang C."/>
            <person name="Yin Y."/>
            <person name="Xia T."/>
            <person name="Zhang Z."/>
            <person name="Bennetzen J.L."/>
            <person name="Zhao S."/>
            <person name="Wan X."/>
        </authorList>
    </citation>
    <scope>NUCLEOTIDE SEQUENCE [LARGE SCALE GENOMIC DNA]</scope>
    <source>
        <strain evidence="17">cv. Shuchazao</strain>
        <tissue evidence="16">Leaf</tissue>
    </source>
</reference>
<keyword evidence="10" id="KW-0805">Transcription regulation</keyword>
<dbReference type="SMR" id="A0A4S4F1R6"/>
<sequence length="962" mass="106493">MELNSGSETRRRRRVGLIYDDRMCKHFTPDGDYHPENPNRILSIWKKLQSSGIPQRCVVLSAKEAEDKYIAAVHTKNHIDLIKTISSKKLDSRRHRIAAKFNSIYFNEGSSEAAHLAAGSVLEVTEKVAKGELDSAFAIVRPPGHHAEEDEPMGFCLYNNVAVATSFLLNERQELGINKILIVDWDVHHGNGTQKMFWKDPRVLFFSVHRHEFGSFYPASDDGSHIMVGEGPGAGYNINVPWENGRCGDADYLAVWDHVLIPIAKEFRPDIIIISAGFDAAIGDPLGGCCVTPCGYAILLKKLMEFAQGKIVMALEGGYNLDSLANSVLACVEVLLEDKPIIGLSEAYPFESTWRVIQSVREQLCTFWSILKGEIPKKLTSRKTSLIQTKAPKSPKPKEFVKPCLAKQSTNLAKHPSRHFMKARKGKNIVSDSSASLSFSKEPYEKVSVGKNNPLGEAKPSIESTKPPSKHFKMKARKGKHIVLDSSSSSLSLSSSTSSSSKESFEGVSTGEVSPPFVNKNKPLGETKPNLTKSPFRRFKMKARKGKNIVPDSSASSSKESEGISTSKNKPLGEAKPSTDSSKAHSKRFQIKARKGKNIVLDSFSSSSSSKESFEEHKSLGETKPSTDSTKPPFRRFKMKARKGKNIVLESSTSSSSSKRSLEGVSTCKVSLSFVNNVRMAIVLLPSLLAKVTVISSPDFDVENDNSPRTISQDLEKAVQDVIQPLSEMRVGAHSNDEVNTGCSSWRSEFSKIDVWYASYGSNMWKSRFLCYIEGGQVEGMKNPCSGSLDKRPPKEIIWKTVPHRLFFGRDHTKTWGPGGVAFLDPESNSQDKAYMCIYRITLEQFNDVLLQENVPGYDMSSPLFDLTDLDSVMKNQYFPVEALEGGWYYNVVHMGNENGIPILTMTCTISAVEKFKSGKFPLSAPAKGYVNILVRGLEEGKQLSEEEAMAYILEASTKPLL</sequence>
<evidence type="ECO:0000256" key="1">
    <source>
        <dbReference type="ARBA" id="ARBA00001947"/>
    </source>
</evidence>
<evidence type="ECO:0000259" key="15">
    <source>
        <dbReference type="Pfam" id="PF00850"/>
    </source>
</evidence>
<dbReference type="FunFam" id="3.40.800.20:FF:000014">
    <property type="entry name" value="Histone deacetylase 15"/>
    <property type="match status" value="1"/>
</dbReference>
<evidence type="ECO:0000313" key="17">
    <source>
        <dbReference type="Proteomes" id="UP000306102"/>
    </source>
</evidence>
<gene>
    <name evidence="16" type="ORF">TEA_027960</name>
</gene>
<evidence type="ECO:0000256" key="5">
    <source>
        <dbReference type="ARBA" id="ARBA00022491"/>
    </source>
</evidence>
<keyword evidence="12" id="KW-0539">Nucleus</keyword>
<evidence type="ECO:0000256" key="13">
    <source>
        <dbReference type="ARBA" id="ARBA00049416"/>
    </source>
</evidence>
<evidence type="ECO:0000256" key="14">
    <source>
        <dbReference type="SAM" id="MobiDB-lite"/>
    </source>
</evidence>
<proteinExistence type="inferred from homology"/>
<keyword evidence="7" id="KW-0378">Hydrolase</keyword>
<evidence type="ECO:0000256" key="8">
    <source>
        <dbReference type="ARBA" id="ARBA00022833"/>
    </source>
</evidence>
<dbReference type="Gene3D" id="3.10.490.10">
    <property type="entry name" value="Gamma-glutamyl cyclotransferase-like"/>
    <property type="match status" value="1"/>
</dbReference>
<comment type="similarity">
    <text evidence="3">Belongs to the histone deacetylase family. HD type 2 subfamily.</text>
</comment>
<feature type="region of interest" description="Disordered" evidence="14">
    <location>
        <begin position="448"/>
        <end position="660"/>
    </location>
</feature>
<keyword evidence="8" id="KW-0862">Zinc</keyword>
<feature type="compositionally biased region" description="Low complexity" evidence="14">
    <location>
        <begin position="486"/>
        <end position="501"/>
    </location>
</feature>
<dbReference type="Gene3D" id="3.40.800.20">
    <property type="entry name" value="Histone deacetylase domain"/>
    <property type="match status" value="1"/>
</dbReference>
<keyword evidence="17" id="KW-1185">Reference proteome</keyword>
<evidence type="ECO:0000256" key="10">
    <source>
        <dbReference type="ARBA" id="ARBA00023015"/>
    </source>
</evidence>
<dbReference type="GO" id="GO:0000118">
    <property type="term" value="C:histone deacetylase complex"/>
    <property type="evidence" value="ECO:0007669"/>
    <property type="project" value="TreeGrafter"/>
</dbReference>
<comment type="catalytic activity">
    <reaction evidence="13">
        <text>N(6)-acetyl-L-lysyl-[histone] + H2O = L-lysyl-[histone] + acetate</text>
        <dbReference type="Rhea" id="RHEA:58196"/>
        <dbReference type="Rhea" id="RHEA-COMP:9845"/>
        <dbReference type="Rhea" id="RHEA-COMP:11338"/>
        <dbReference type="ChEBI" id="CHEBI:15377"/>
        <dbReference type="ChEBI" id="CHEBI:29969"/>
        <dbReference type="ChEBI" id="CHEBI:30089"/>
        <dbReference type="ChEBI" id="CHEBI:61930"/>
        <dbReference type="EC" id="3.5.1.98"/>
    </reaction>
    <physiologicalReaction direction="left-to-right" evidence="13">
        <dbReference type="Rhea" id="RHEA:58197"/>
    </physiologicalReaction>
</comment>
<keyword evidence="6" id="KW-0479">Metal-binding</keyword>
<feature type="compositionally biased region" description="Low complexity" evidence="14">
    <location>
        <begin position="651"/>
        <end position="660"/>
    </location>
</feature>
<dbReference type="EC" id="3.5.1.98" evidence="4"/>
<dbReference type="GO" id="GO:0040029">
    <property type="term" value="P:epigenetic regulation of gene expression"/>
    <property type="evidence" value="ECO:0007669"/>
    <property type="project" value="TreeGrafter"/>
</dbReference>
<comment type="caution">
    <text evidence="16">The sequence shown here is derived from an EMBL/GenBank/DDBJ whole genome shotgun (WGS) entry which is preliminary data.</text>
</comment>
<dbReference type="GO" id="GO:0141221">
    <property type="term" value="F:histone deacetylase activity, hydrolytic mechanism"/>
    <property type="evidence" value="ECO:0007669"/>
    <property type="project" value="UniProtKB-EC"/>
</dbReference>
<dbReference type="SUPFAM" id="SSF52768">
    <property type="entry name" value="Arginase/deacetylase"/>
    <property type="match status" value="1"/>
</dbReference>
<evidence type="ECO:0000313" key="16">
    <source>
        <dbReference type="EMBL" id="THG23391.1"/>
    </source>
</evidence>
<evidence type="ECO:0000256" key="6">
    <source>
        <dbReference type="ARBA" id="ARBA00022723"/>
    </source>
</evidence>
<evidence type="ECO:0000256" key="9">
    <source>
        <dbReference type="ARBA" id="ARBA00022853"/>
    </source>
</evidence>
<evidence type="ECO:0000256" key="12">
    <source>
        <dbReference type="ARBA" id="ARBA00023242"/>
    </source>
</evidence>
<evidence type="ECO:0000256" key="11">
    <source>
        <dbReference type="ARBA" id="ARBA00023163"/>
    </source>
</evidence>
<dbReference type="PANTHER" id="PTHR10625:SF25">
    <property type="entry name" value="HISTONE DEACETYLASE 18-RELATED"/>
    <property type="match status" value="1"/>
</dbReference>
<dbReference type="PRINTS" id="PR01270">
    <property type="entry name" value="HDASUPER"/>
</dbReference>
<comment type="subcellular location">
    <subcellularLocation>
        <location evidence="2">Nucleus</location>
    </subcellularLocation>
</comment>
<evidence type="ECO:0000256" key="4">
    <source>
        <dbReference type="ARBA" id="ARBA00012111"/>
    </source>
</evidence>
<dbReference type="GO" id="GO:0005737">
    <property type="term" value="C:cytoplasm"/>
    <property type="evidence" value="ECO:0007669"/>
    <property type="project" value="UniProtKB-ARBA"/>
</dbReference>
<dbReference type="InterPro" id="IPR023696">
    <property type="entry name" value="Ureohydrolase_dom_sf"/>
</dbReference>
<feature type="compositionally biased region" description="Basic residues" evidence="14">
    <location>
        <begin position="535"/>
        <end position="547"/>
    </location>
</feature>
<evidence type="ECO:0000256" key="7">
    <source>
        <dbReference type="ARBA" id="ARBA00022801"/>
    </source>
</evidence>
<dbReference type="GO" id="GO:0046872">
    <property type="term" value="F:metal ion binding"/>
    <property type="evidence" value="ECO:0007669"/>
    <property type="project" value="UniProtKB-KW"/>
</dbReference>
<comment type="cofactor">
    <cofactor evidence="1">
        <name>Zn(2+)</name>
        <dbReference type="ChEBI" id="CHEBI:29105"/>
    </cofactor>
</comment>
<feature type="compositionally biased region" description="Basic residues" evidence="14">
    <location>
        <begin position="468"/>
        <end position="481"/>
    </location>
</feature>
<dbReference type="InterPro" id="IPR037138">
    <property type="entry name" value="His_deacetylse_dom_sf"/>
</dbReference>
<dbReference type="InterPro" id="IPR023801">
    <property type="entry name" value="His_deacetylse_dom"/>
</dbReference>
<feature type="compositionally biased region" description="Basic and acidic residues" evidence="14">
    <location>
        <begin position="612"/>
        <end position="621"/>
    </location>
</feature>
<accession>A0A4S4F1R6</accession>
<feature type="compositionally biased region" description="Basic residues" evidence="14">
    <location>
        <begin position="633"/>
        <end position="645"/>
    </location>
</feature>
<dbReference type="Proteomes" id="UP000306102">
    <property type="component" value="Unassembled WGS sequence"/>
</dbReference>
<dbReference type="InterPro" id="IPR000286">
    <property type="entry name" value="HDACs"/>
</dbReference>
<feature type="compositionally biased region" description="Basic residues" evidence="14">
    <location>
        <begin position="584"/>
        <end position="597"/>
    </location>
</feature>
<dbReference type="PANTHER" id="PTHR10625">
    <property type="entry name" value="HISTONE DEACETYLASE HDAC1-RELATED"/>
    <property type="match status" value="1"/>
</dbReference>
<feature type="compositionally biased region" description="Low complexity" evidence="14">
    <location>
        <begin position="553"/>
        <end position="567"/>
    </location>
</feature>
<dbReference type="GO" id="GO:0050793">
    <property type="term" value="P:regulation of developmental process"/>
    <property type="evidence" value="ECO:0007669"/>
    <property type="project" value="UniProtKB-ARBA"/>
</dbReference>
<dbReference type="STRING" id="542762.A0A4S4F1R6"/>
<organism evidence="16 17">
    <name type="scientific">Camellia sinensis var. sinensis</name>
    <name type="common">China tea</name>
    <dbReference type="NCBI Taxonomy" id="542762"/>
    <lineage>
        <taxon>Eukaryota</taxon>
        <taxon>Viridiplantae</taxon>
        <taxon>Streptophyta</taxon>
        <taxon>Embryophyta</taxon>
        <taxon>Tracheophyta</taxon>
        <taxon>Spermatophyta</taxon>
        <taxon>Magnoliopsida</taxon>
        <taxon>eudicotyledons</taxon>
        <taxon>Gunneridae</taxon>
        <taxon>Pentapetalae</taxon>
        <taxon>asterids</taxon>
        <taxon>Ericales</taxon>
        <taxon>Theaceae</taxon>
        <taxon>Camellia</taxon>
    </lineage>
</organism>
<dbReference type="Pfam" id="PF00850">
    <property type="entry name" value="Hist_deacetyl"/>
    <property type="match status" value="1"/>
</dbReference>
<dbReference type="EMBL" id="SDRB02000334">
    <property type="protein sequence ID" value="THG23391.1"/>
    <property type="molecule type" value="Genomic_DNA"/>
</dbReference>
<evidence type="ECO:0000256" key="3">
    <source>
        <dbReference type="ARBA" id="ARBA00007738"/>
    </source>
</evidence>
<feature type="domain" description="Histone deacetylase" evidence="15">
    <location>
        <begin position="34"/>
        <end position="335"/>
    </location>
</feature>
<keyword evidence="5" id="KW-0678">Repressor</keyword>
<protein>
    <recommendedName>
        <fullName evidence="4">histone deacetylase</fullName>
        <ecNumber evidence="4">3.5.1.98</ecNumber>
    </recommendedName>
</protein>
<dbReference type="AlphaFoldDB" id="A0A4S4F1R6"/>
<name>A0A4S4F1R6_CAMSN</name>
<keyword evidence="9" id="KW-0156">Chromatin regulator</keyword>